<dbReference type="RefSeq" id="WP_005233394.1">
    <property type="nucleotide sequence ID" value="NZ_AP024524.1"/>
</dbReference>
<accession>N9P046</accession>
<dbReference type="STRING" id="70346.F897_00772"/>
<comment type="caution">
    <text evidence="2">The sequence shown here is derived from an EMBL/GenBank/DDBJ whole genome shotgun (WGS) entry which is preliminary data.</text>
</comment>
<keyword evidence="1" id="KW-1133">Transmembrane helix</keyword>
<reference evidence="2" key="1">
    <citation type="submission" date="2013-02" db="EMBL/GenBank/DDBJ databases">
        <title>The Genome Sequence of Acinetobacter sp. NIPH 2171.</title>
        <authorList>
            <consortium name="The Broad Institute Genome Sequencing Platform"/>
            <consortium name="The Broad Institute Genome Sequencing Center for Infectious Disease"/>
            <person name="Cerqueira G."/>
            <person name="Feldgarden M."/>
            <person name="Courvalin P."/>
            <person name="Perichon B."/>
            <person name="Grillot-Courvalin C."/>
            <person name="Clermont D."/>
            <person name="Rocha E."/>
            <person name="Yoon E.-J."/>
            <person name="Nemec A."/>
            <person name="Walker B."/>
            <person name="Young S.K."/>
            <person name="Zeng Q."/>
            <person name="Gargeya S."/>
            <person name="Fitzgerald M."/>
            <person name="Haas B."/>
            <person name="Abouelleil A."/>
            <person name="Alvarado L."/>
            <person name="Arachchi H.M."/>
            <person name="Berlin A.M."/>
            <person name="Chapman S.B."/>
            <person name="Dewar J."/>
            <person name="Goldberg J."/>
            <person name="Griggs A."/>
            <person name="Gujja S."/>
            <person name="Hansen M."/>
            <person name="Howarth C."/>
            <person name="Imamovic A."/>
            <person name="Larimer J."/>
            <person name="McCowan C."/>
            <person name="Murphy C."/>
            <person name="Neiman D."/>
            <person name="Pearson M."/>
            <person name="Priest M."/>
            <person name="Roberts A."/>
            <person name="Saif S."/>
            <person name="Shea T."/>
            <person name="Sisk P."/>
            <person name="Sykes S."/>
            <person name="Wortman J."/>
            <person name="Nusbaum C."/>
            <person name="Birren B."/>
        </authorList>
    </citation>
    <scope>NUCLEOTIDE SEQUENCE [LARGE SCALE GENOMIC DNA]</scope>
    <source>
        <strain evidence="2">NIPH 2171</strain>
    </source>
</reference>
<proteinExistence type="predicted"/>
<dbReference type="PATRIC" id="fig|1217693.3.peg.747"/>
<name>N9P046_9GAMM</name>
<dbReference type="HOGENOM" id="CLU_1178197_0_0_6"/>
<evidence type="ECO:0000256" key="1">
    <source>
        <dbReference type="SAM" id="Phobius"/>
    </source>
</evidence>
<dbReference type="Proteomes" id="UP000013101">
    <property type="component" value="Unassembled WGS sequence"/>
</dbReference>
<sequence length="234" mass="27108">MNKPQIIYNFLERIKPYVNAGTLQPYECLAIGLEVEPDSENYDRLRIQLANNIYDLVDFMRADQPSNEYSWQQDLIDLISYTSFDVHNFYSTARSLYPDIQSHIYSQIRIWELINNKSLTLNINDINDIKNNTLNLILSILDNKSLDDSVRSFIVKKLRKIVEALDYYHIFGNDGLLEILEESIGHTFTNQKYEDFMRSEKSQDWKMYLGGLALGLGITDSIFSIGSTIQGLLP</sequence>
<dbReference type="AlphaFoldDB" id="N9P046"/>
<evidence type="ECO:0000313" key="2">
    <source>
        <dbReference type="EMBL" id="ENX11086.1"/>
    </source>
</evidence>
<keyword evidence="1" id="KW-0812">Transmembrane</keyword>
<feature type="transmembrane region" description="Helical" evidence="1">
    <location>
        <begin position="207"/>
        <end position="229"/>
    </location>
</feature>
<organism evidence="2">
    <name type="scientific">Acinetobacter variabilis</name>
    <dbReference type="NCBI Taxonomy" id="70346"/>
    <lineage>
        <taxon>Bacteria</taxon>
        <taxon>Pseudomonadati</taxon>
        <taxon>Pseudomonadota</taxon>
        <taxon>Gammaproteobacteria</taxon>
        <taxon>Moraxellales</taxon>
        <taxon>Moraxellaceae</taxon>
        <taxon>Acinetobacter</taxon>
    </lineage>
</organism>
<protein>
    <submittedName>
        <fullName evidence="2">Uncharacterized protein</fullName>
    </submittedName>
</protein>
<gene>
    <name evidence="2" type="ORF">F897_00772</name>
</gene>
<dbReference type="EMBL" id="APRS01000005">
    <property type="protein sequence ID" value="ENX11086.1"/>
    <property type="molecule type" value="Genomic_DNA"/>
</dbReference>
<keyword evidence="1" id="KW-0472">Membrane</keyword>